<dbReference type="PROSITE" id="PS00061">
    <property type="entry name" value="ADH_SHORT"/>
    <property type="match status" value="1"/>
</dbReference>
<dbReference type="FunFam" id="3.40.50.720:FF:000090">
    <property type="entry name" value="NADP-dependent mannitol dehydrogenase"/>
    <property type="match status" value="1"/>
</dbReference>
<comment type="caution">
    <text evidence="4">The sequence shown here is derived from an EMBL/GenBank/DDBJ whole genome shotgun (WGS) entry which is preliminary data.</text>
</comment>
<dbReference type="PANTHER" id="PTHR43008">
    <property type="entry name" value="BENZIL REDUCTASE"/>
    <property type="match status" value="1"/>
</dbReference>
<accession>A0A642V1V4</accession>
<dbReference type="EMBL" id="SWFT01000027">
    <property type="protein sequence ID" value="KAA8907123.1"/>
    <property type="molecule type" value="Genomic_DNA"/>
</dbReference>
<evidence type="ECO:0000256" key="2">
    <source>
        <dbReference type="ARBA" id="ARBA00022857"/>
    </source>
</evidence>
<dbReference type="GO" id="GO:0050664">
    <property type="term" value="F:oxidoreductase activity, acting on NAD(P)H, oxygen as acceptor"/>
    <property type="evidence" value="ECO:0007669"/>
    <property type="project" value="TreeGrafter"/>
</dbReference>
<proteinExistence type="inferred from homology"/>
<keyword evidence="2" id="KW-0521">NADP</keyword>
<dbReference type="CDD" id="cd05352">
    <property type="entry name" value="MDH-like_SDR_c"/>
    <property type="match status" value="1"/>
</dbReference>
<dbReference type="GO" id="GO:0050085">
    <property type="term" value="F:mannitol 2-dehydrogenase (NADP+) activity"/>
    <property type="evidence" value="ECO:0007669"/>
    <property type="project" value="UniProtKB-ARBA"/>
</dbReference>
<dbReference type="GO" id="GO:0005975">
    <property type="term" value="P:carbohydrate metabolic process"/>
    <property type="evidence" value="ECO:0007669"/>
    <property type="project" value="UniProtKB-ARBA"/>
</dbReference>
<keyword evidence="5" id="KW-1185">Reference proteome</keyword>
<dbReference type="PRINTS" id="PR00081">
    <property type="entry name" value="GDHRDH"/>
</dbReference>
<dbReference type="Gene3D" id="3.40.50.720">
    <property type="entry name" value="NAD(P)-binding Rossmann-like Domain"/>
    <property type="match status" value="1"/>
</dbReference>
<dbReference type="OrthoDB" id="1888931at2759"/>
<dbReference type="Pfam" id="PF13561">
    <property type="entry name" value="adh_short_C2"/>
    <property type="match status" value="1"/>
</dbReference>
<dbReference type="GO" id="GO:0044281">
    <property type="term" value="P:small molecule metabolic process"/>
    <property type="evidence" value="ECO:0007669"/>
    <property type="project" value="UniProtKB-ARBA"/>
</dbReference>
<evidence type="ECO:0000256" key="3">
    <source>
        <dbReference type="ARBA" id="ARBA00023002"/>
    </source>
</evidence>
<keyword evidence="3" id="KW-0560">Oxidoreductase</keyword>
<organism evidence="4 5">
    <name type="scientific">Diutina rugosa</name>
    <name type="common">Yeast</name>
    <name type="synonym">Candida rugosa</name>
    <dbReference type="NCBI Taxonomy" id="5481"/>
    <lineage>
        <taxon>Eukaryota</taxon>
        <taxon>Fungi</taxon>
        <taxon>Dikarya</taxon>
        <taxon>Ascomycota</taxon>
        <taxon>Saccharomycotina</taxon>
        <taxon>Pichiomycetes</taxon>
        <taxon>Debaryomycetaceae</taxon>
        <taxon>Diutina</taxon>
    </lineage>
</organism>
<dbReference type="PRINTS" id="PR00080">
    <property type="entry name" value="SDRFAMILY"/>
</dbReference>
<dbReference type="Proteomes" id="UP000449547">
    <property type="component" value="Unassembled WGS sequence"/>
</dbReference>
<evidence type="ECO:0000256" key="1">
    <source>
        <dbReference type="ARBA" id="ARBA00006484"/>
    </source>
</evidence>
<dbReference type="InterPro" id="IPR020904">
    <property type="entry name" value="Sc_DH/Rdtase_CS"/>
</dbReference>
<dbReference type="VEuPathDB" id="FungiDB:DIURU_000807"/>
<dbReference type="PANTHER" id="PTHR43008:SF13">
    <property type="entry name" value="L-XYLULOSE REDUCTASE-RELATED"/>
    <property type="match status" value="1"/>
</dbReference>
<dbReference type="SUPFAM" id="SSF51735">
    <property type="entry name" value="NAD(P)-binding Rossmann-fold domains"/>
    <property type="match status" value="1"/>
</dbReference>
<dbReference type="InterPro" id="IPR002347">
    <property type="entry name" value="SDR_fam"/>
</dbReference>
<dbReference type="OMA" id="WAPKVRI"/>
<gene>
    <name evidence="4" type="ORF">DIURU_000807</name>
</gene>
<dbReference type="AlphaFoldDB" id="A0A642V1V4"/>
<sequence>MTLQSITNKDVGALPVAKPDLSAPILDRFSLKGKVATVTGSSKGIGYAVAEAYAQAGADVAIWYNSTPADDKAQALASKYGVRSKAYHCNITDDQHVKQVTEQIAKDFGTIDIFVANAGIAWTKGPCCDLAEGVAEWKKVIDADLNAVYYCARAVAPIFKQHKQGRFIITASMSGHIVNVPQLQAPYNAAKAATHMFAKSLAVEWAGFARVNSVSPGYVDTELSKFVDPETHNLWLQLIPLGRECDVRELVGAYVYLASDASSYTTGADIRVDGAYTCP</sequence>
<evidence type="ECO:0000313" key="5">
    <source>
        <dbReference type="Proteomes" id="UP000449547"/>
    </source>
</evidence>
<dbReference type="InterPro" id="IPR036291">
    <property type="entry name" value="NAD(P)-bd_dom_sf"/>
</dbReference>
<evidence type="ECO:0000313" key="4">
    <source>
        <dbReference type="EMBL" id="KAA8907123.1"/>
    </source>
</evidence>
<dbReference type="GeneID" id="54779460"/>
<reference evidence="4 5" key="1">
    <citation type="submission" date="2019-07" db="EMBL/GenBank/DDBJ databases">
        <title>Genome assembly of two rare yeast pathogens: Diutina rugosa and Trichomonascus ciferrii.</title>
        <authorList>
            <person name="Mixao V."/>
            <person name="Saus E."/>
            <person name="Hansen A."/>
            <person name="Lass-Flor C."/>
            <person name="Gabaldon T."/>
        </authorList>
    </citation>
    <scope>NUCLEOTIDE SEQUENCE [LARGE SCALE GENOMIC DNA]</scope>
    <source>
        <strain evidence="4 5">CBS 613</strain>
    </source>
</reference>
<name>A0A642V1V4_DIURU</name>
<protein>
    <submittedName>
        <fullName evidence="4">Uncharacterized protein</fullName>
    </submittedName>
</protein>
<dbReference type="RefSeq" id="XP_034014474.1">
    <property type="nucleotide sequence ID" value="XM_034159096.1"/>
</dbReference>
<comment type="similarity">
    <text evidence="1">Belongs to the short-chain dehydrogenases/reductases (SDR) family.</text>
</comment>